<dbReference type="Proteomes" id="UP000827549">
    <property type="component" value="Chromosome 6"/>
</dbReference>
<gene>
    <name evidence="2" type="ORF">LOC62_06G008105</name>
</gene>
<dbReference type="AlphaFoldDB" id="A0AAF0YHK2"/>
<protein>
    <submittedName>
        <fullName evidence="2">Uncharacterized protein</fullName>
    </submittedName>
</protein>
<name>A0AAF0YHK2_9TREE</name>
<evidence type="ECO:0000313" key="2">
    <source>
        <dbReference type="EMBL" id="WOO84586.1"/>
    </source>
</evidence>
<dbReference type="EMBL" id="CP086719">
    <property type="protein sequence ID" value="WOO84586.1"/>
    <property type="molecule type" value="Genomic_DNA"/>
</dbReference>
<feature type="compositionally biased region" description="Basic and acidic residues" evidence="1">
    <location>
        <begin position="192"/>
        <end position="201"/>
    </location>
</feature>
<dbReference type="RefSeq" id="XP_062630612.1">
    <property type="nucleotide sequence ID" value="XM_062774628.1"/>
</dbReference>
<dbReference type="GeneID" id="87811273"/>
<proteinExistence type="predicted"/>
<feature type="compositionally biased region" description="Low complexity" evidence="1">
    <location>
        <begin position="286"/>
        <end position="297"/>
    </location>
</feature>
<organism evidence="2 3">
    <name type="scientific">Vanrija pseudolonga</name>
    <dbReference type="NCBI Taxonomy" id="143232"/>
    <lineage>
        <taxon>Eukaryota</taxon>
        <taxon>Fungi</taxon>
        <taxon>Dikarya</taxon>
        <taxon>Basidiomycota</taxon>
        <taxon>Agaricomycotina</taxon>
        <taxon>Tremellomycetes</taxon>
        <taxon>Trichosporonales</taxon>
        <taxon>Trichosporonaceae</taxon>
        <taxon>Vanrija</taxon>
    </lineage>
</organism>
<evidence type="ECO:0000313" key="3">
    <source>
        <dbReference type="Proteomes" id="UP000827549"/>
    </source>
</evidence>
<sequence>MSLAPAPVVPAATGPAHLYSLHTSVGFHLSTETAVLATLLQRSRAQHRSQLFLRHLVGAVRLARRVGAAFGADDKAALATLVPVFVANLVKAAAATRRMVQLHHFMPLQTVLLASYARLYAVALGLGRSVGLDDAVLGLGGKQTPVPAAAVVVPALIGDLDVAELGERVERSAAASPKRPREDGSATPKPKTVADRAESRDTTIASASASPRPVLPPKKPKQSVDGEPIPKKPKGVAADDAPKVKKPKLDDSLKKPKADDMGVKKPKPTAVVGEDLVPKAKKPKAEAGAKAAVGSPKPDMPTPKAKKPKPDAAPTPKLKTKKKKRDAMDDIFGF</sequence>
<evidence type="ECO:0000256" key="1">
    <source>
        <dbReference type="SAM" id="MobiDB-lite"/>
    </source>
</evidence>
<reference evidence="2" key="1">
    <citation type="submission" date="2023-10" db="EMBL/GenBank/DDBJ databases">
        <authorList>
            <person name="Noh H."/>
        </authorList>
    </citation>
    <scope>NUCLEOTIDE SEQUENCE</scope>
    <source>
        <strain evidence="2">DUCC4014</strain>
    </source>
</reference>
<keyword evidence="3" id="KW-1185">Reference proteome</keyword>
<feature type="region of interest" description="Disordered" evidence="1">
    <location>
        <begin position="171"/>
        <end position="334"/>
    </location>
</feature>
<accession>A0AAF0YHK2</accession>
<feature type="compositionally biased region" description="Basic and acidic residues" evidence="1">
    <location>
        <begin position="240"/>
        <end position="263"/>
    </location>
</feature>